<comment type="caution">
    <text evidence="1">The sequence shown here is derived from an EMBL/GenBank/DDBJ whole genome shotgun (WGS) entry which is preliminary data.</text>
</comment>
<reference evidence="1" key="1">
    <citation type="submission" date="2023-10" db="EMBL/GenBank/DDBJ databases">
        <authorList>
            <person name="Rodriguez Cubillos JULIANA M."/>
            <person name="De Vega J."/>
        </authorList>
    </citation>
    <scope>NUCLEOTIDE SEQUENCE</scope>
</reference>
<evidence type="ECO:0000313" key="1">
    <source>
        <dbReference type="EMBL" id="CAJ2634085.1"/>
    </source>
</evidence>
<dbReference type="EMBL" id="CASHSV030000002">
    <property type="protein sequence ID" value="CAJ2634085.1"/>
    <property type="molecule type" value="Genomic_DNA"/>
</dbReference>
<proteinExistence type="predicted"/>
<gene>
    <name evidence="1" type="ORF">MILVUS5_LOCUS5076</name>
</gene>
<dbReference type="Proteomes" id="UP001177021">
    <property type="component" value="Unassembled WGS sequence"/>
</dbReference>
<evidence type="ECO:0000313" key="2">
    <source>
        <dbReference type="Proteomes" id="UP001177021"/>
    </source>
</evidence>
<name>A0ACB0IQ87_TRIPR</name>
<sequence length="252" mass="28712">MMMRDDDEEEDQLHQTAVLEQVFGHFSSDDEEEADNHHIAAVLEQVFGNSSSDEEDSDSDNKNWECIKEVKGLCILRNFLSISQQTRLLSSINSENWFTQPSINQAMRFGYQNLPNWAIKLSNSIHHSISSSSSSLFPSNLLQRKPFFDQMITNFYQPGEGICPHVDLLRFEDGIAIVSLESSCVMDFSFEEESVPVLLNPGSLVFMFGDARYVWKHEINRKPGFQSWQGQLLDQSTRTSVTLRKLCSSPST</sequence>
<keyword evidence="2" id="KW-1185">Reference proteome</keyword>
<accession>A0ACB0IQ87</accession>
<protein>
    <submittedName>
        <fullName evidence="1">Uncharacterized protein</fullName>
    </submittedName>
</protein>
<organism evidence="1 2">
    <name type="scientific">Trifolium pratense</name>
    <name type="common">Red clover</name>
    <dbReference type="NCBI Taxonomy" id="57577"/>
    <lineage>
        <taxon>Eukaryota</taxon>
        <taxon>Viridiplantae</taxon>
        <taxon>Streptophyta</taxon>
        <taxon>Embryophyta</taxon>
        <taxon>Tracheophyta</taxon>
        <taxon>Spermatophyta</taxon>
        <taxon>Magnoliopsida</taxon>
        <taxon>eudicotyledons</taxon>
        <taxon>Gunneridae</taxon>
        <taxon>Pentapetalae</taxon>
        <taxon>rosids</taxon>
        <taxon>fabids</taxon>
        <taxon>Fabales</taxon>
        <taxon>Fabaceae</taxon>
        <taxon>Papilionoideae</taxon>
        <taxon>50 kb inversion clade</taxon>
        <taxon>NPAAA clade</taxon>
        <taxon>Hologalegina</taxon>
        <taxon>IRL clade</taxon>
        <taxon>Trifolieae</taxon>
        <taxon>Trifolium</taxon>
    </lineage>
</organism>